<evidence type="ECO:0000313" key="4">
    <source>
        <dbReference type="EMBL" id="RWU84286.1"/>
    </source>
</evidence>
<protein>
    <recommendedName>
        <fullName evidence="7">Secreted protein</fullName>
    </recommendedName>
</protein>
<dbReference type="InterPro" id="IPR011044">
    <property type="entry name" value="Quino_amine_DH_bsu"/>
</dbReference>
<evidence type="ECO:0000313" key="6">
    <source>
        <dbReference type="Proteomes" id="UP000288711"/>
    </source>
</evidence>
<evidence type="ECO:0000313" key="3">
    <source>
        <dbReference type="EMBL" id="EKA61553.1"/>
    </source>
</evidence>
<dbReference type="InterPro" id="IPR047697">
    <property type="entry name" value="AztD-like"/>
</dbReference>
<evidence type="ECO:0000256" key="1">
    <source>
        <dbReference type="SAM" id="MobiDB-lite"/>
    </source>
</evidence>
<reference evidence="3 5" key="2">
    <citation type="journal article" date="2012" name="J. Bacteriol.">
        <title>Genome Sequence of Janibacter hoylei MTCC8307, Isolated from the Stratospheric Air.</title>
        <authorList>
            <person name="Pawar S.P."/>
            <person name="Dhotre D.P."/>
            <person name="Shetty S.A."/>
            <person name="Chowdhury S.P."/>
            <person name="Chaudhari B.L."/>
            <person name="Shouche Y.S."/>
        </authorList>
    </citation>
    <scope>NUCLEOTIDE SEQUENCE [LARGE SCALE GENOMIC DNA]</scope>
    <source>
        <strain evidence="3 5">PVAS-1</strain>
    </source>
</reference>
<dbReference type="STRING" id="1210046.B277_06714"/>
<keyword evidence="2" id="KW-0732">Signal</keyword>
<evidence type="ECO:0008006" key="7">
    <source>
        <dbReference type="Google" id="ProtNLM"/>
    </source>
</evidence>
<dbReference type="SUPFAM" id="SSF50969">
    <property type="entry name" value="YVTN repeat-like/Quinoprotein amine dehydrogenase"/>
    <property type="match status" value="1"/>
</dbReference>
<dbReference type="PROSITE" id="PS51257">
    <property type="entry name" value="PROKAR_LIPOPROTEIN"/>
    <property type="match status" value="1"/>
</dbReference>
<dbReference type="PATRIC" id="fig|1210046.3.peg.1299"/>
<evidence type="ECO:0000313" key="5">
    <source>
        <dbReference type="Proteomes" id="UP000004474"/>
    </source>
</evidence>
<comment type="caution">
    <text evidence="3">The sequence shown here is derived from an EMBL/GenBank/DDBJ whole genome shotgun (WGS) entry which is preliminary data.</text>
</comment>
<feature type="region of interest" description="Disordered" evidence="1">
    <location>
        <begin position="26"/>
        <end position="64"/>
    </location>
</feature>
<dbReference type="Proteomes" id="UP000288711">
    <property type="component" value="Unassembled WGS sequence"/>
</dbReference>
<sequence length="429" mass="45456">MRTTRRHTQVLSAAAVLTLGLTACGSGTTADPSASSTPTPITRADDVSTSVGAPSGATVEEGARTPRVALTHDEGVIVLDAVTMELLGEFPLEGFTRLNPVGDERHLMVTEGEGFRVLDLGGYSLPHGDHDHHHSTEPTLTEMTFAAKCPGHVVVHAGRTVLYGDGDGSIRSFDSDALREGATSKPEVTTRTERTPHHGVAVEREDGSVVTTVGTEDERTGIVIRDAKGKRVASSDECPGVHGEAAAQGGALVFGCEDGLLLVQGDEITKVDAPDDYGRIGNQAGSEESPFVLSDYKTDPDAELERPTRVSITDTRDGSLRLVDLPASYSFRSLERGPDGEGVVLGTDGRLHVIDMAKGEVSRSIDVVEEWTEPTEWQQPRPTVHVQDGTAYVTEPSSKALHMVDLESGKVVSSGELPVVPNEIDGTLG</sequence>
<dbReference type="NCBIfam" id="NF038015">
    <property type="entry name" value="AztD"/>
    <property type="match status" value="1"/>
</dbReference>
<reference evidence="4" key="3">
    <citation type="submission" date="2017-11" db="EMBL/GenBank/DDBJ databases">
        <authorList>
            <person name="Seuylemezian A."/>
            <person name="Cooper K."/>
            <person name="Vaishampayan P."/>
        </authorList>
    </citation>
    <scope>NUCLEOTIDE SEQUENCE</scope>
    <source>
        <strain evidence="4">PVAS-1</strain>
    </source>
</reference>
<keyword evidence="6" id="KW-1185">Reference proteome</keyword>
<dbReference type="EMBL" id="PIPF01000005">
    <property type="protein sequence ID" value="RWU84286.1"/>
    <property type="molecule type" value="Genomic_DNA"/>
</dbReference>
<dbReference type="InterPro" id="IPR015943">
    <property type="entry name" value="WD40/YVTN_repeat-like_dom_sf"/>
</dbReference>
<feature type="chain" id="PRO_5044735202" description="Secreted protein" evidence="2">
    <location>
        <begin position="26"/>
        <end position="429"/>
    </location>
</feature>
<dbReference type="eggNOG" id="COG3391">
    <property type="taxonomic scope" value="Bacteria"/>
</dbReference>
<dbReference type="EMBL" id="ALWX01000023">
    <property type="protein sequence ID" value="EKA61553.1"/>
    <property type="molecule type" value="Genomic_DNA"/>
</dbReference>
<dbReference type="Gene3D" id="2.130.10.10">
    <property type="entry name" value="YVTN repeat-like/Quinoprotein amine dehydrogenase"/>
    <property type="match status" value="1"/>
</dbReference>
<dbReference type="Proteomes" id="UP000004474">
    <property type="component" value="Unassembled WGS sequence"/>
</dbReference>
<organism evidence="3 5">
    <name type="scientific">Janibacter hoylei PVAS-1</name>
    <dbReference type="NCBI Taxonomy" id="1210046"/>
    <lineage>
        <taxon>Bacteria</taxon>
        <taxon>Bacillati</taxon>
        <taxon>Actinomycetota</taxon>
        <taxon>Actinomycetes</taxon>
        <taxon>Micrococcales</taxon>
        <taxon>Intrasporangiaceae</taxon>
        <taxon>Janibacter</taxon>
    </lineage>
</organism>
<feature type="region of interest" description="Disordered" evidence="1">
    <location>
        <begin position="174"/>
        <end position="194"/>
    </location>
</feature>
<feature type="compositionally biased region" description="Low complexity" evidence="1">
    <location>
        <begin position="28"/>
        <end position="42"/>
    </location>
</feature>
<name>K1EQP2_9MICO</name>
<reference evidence="4 6" key="1">
    <citation type="journal article" date="2009" name="Int. J. Syst. Evol. Microbiol.">
        <title>Janibacter hoylei sp. nov., Bacillus isronensis sp. nov. and Bacillus aryabhattai sp. nov., isolated from cryotubes used for collecting air from the upper atmosphere.</title>
        <authorList>
            <person name="Shivaji S."/>
            <person name="Chaturvedi P."/>
            <person name="Begum Z."/>
            <person name="Pindi P.K."/>
            <person name="Manorama R."/>
            <person name="Padmanaban D.A."/>
            <person name="Shouche Y.S."/>
            <person name="Pawar S."/>
            <person name="Vaishampayan P."/>
            <person name="Dutt C.B."/>
            <person name="Datta G.N."/>
            <person name="Manchanda R.K."/>
            <person name="Rao U.R."/>
            <person name="Bhargava P.M."/>
            <person name="Narlikar J.V."/>
        </authorList>
    </citation>
    <scope>NUCLEOTIDE SEQUENCE [LARGE SCALE GENOMIC DNA]</scope>
    <source>
        <strain evidence="4 6">PVAS-1</strain>
    </source>
</reference>
<evidence type="ECO:0000256" key="2">
    <source>
        <dbReference type="SAM" id="SignalP"/>
    </source>
</evidence>
<feature type="signal peptide" evidence="2">
    <location>
        <begin position="1"/>
        <end position="25"/>
    </location>
</feature>
<dbReference type="AlphaFoldDB" id="K1EQP2"/>
<accession>K1EQP2</accession>
<proteinExistence type="predicted"/>
<gene>
    <name evidence="3" type="ORF">B277_06714</name>
    <name evidence="4" type="ORF">CWN80_05540</name>
</gene>
<dbReference type="OrthoDB" id="3250815at2"/>
<dbReference type="RefSeq" id="WP_007926381.1">
    <property type="nucleotide sequence ID" value="NZ_ALWX01000023.1"/>
</dbReference>